<organism evidence="3 4">
    <name type="scientific">Geodia barretti</name>
    <name type="common">Barrett's horny sponge</name>
    <dbReference type="NCBI Taxonomy" id="519541"/>
    <lineage>
        <taxon>Eukaryota</taxon>
        <taxon>Metazoa</taxon>
        <taxon>Porifera</taxon>
        <taxon>Demospongiae</taxon>
        <taxon>Heteroscleromorpha</taxon>
        <taxon>Tetractinellida</taxon>
        <taxon>Astrophorina</taxon>
        <taxon>Geodiidae</taxon>
        <taxon>Geodia</taxon>
    </lineage>
</organism>
<dbReference type="InterPro" id="IPR013865">
    <property type="entry name" value="FAM32A"/>
</dbReference>
<dbReference type="PANTHER" id="PTHR13282">
    <property type="entry name" value="PROTEIN FAM32A"/>
    <property type="match status" value="1"/>
</dbReference>
<evidence type="ECO:0000313" key="3">
    <source>
        <dbReference type="EMBL" id="CAI8012859.1"/>
    </source>
</evidence>
<sequence>MRTYTVSVYGVRERDELAAMSDAYAECVGGSLKLKGVSSGGVKKKKKKKSKAEEVVEVVEKVEEKAEEVKNTRTSAEKAYAAVQAKRQKQKVLEKAKKTHKQRVEEMNKYLDTLTEHFDIPKFPLSFQLLYIHKFRANIMYSTKLARGEVHVVRSW</sequence>
<dbReference type="Proteomes" id="UP001174909">
    <property type="component" value="Unassembled WGS sequence"/>
</dbReference>
<dbReference type="AlphaFoldDB" id="A0AA35RKN6"/>
<reference evidence="3" key="1">
    <citation type="submission" date="2023-03" db="EMBL/GenBank/DDBJ databases">
        <authorList>
            <person name="Steffen K."/>
            <person name="Cardenas P."/>
        </authorList>
    </citation>
    <scope>NUCLEOTIDE SEQUENCE</scope>
</reference>
<keyword evidence="2" id="KW-0175">Coiled coil</keyword>
<feature type="coiled-coil region" evidence="2">
    <location>
        <begin position="45"/>
        <end position="86"/>
    </location>
</feature>
<dbReference type="PANTHER" id="PTHR13282:SF6">
    <property type="entry name" value="PROTEIN FAM32A"/>
    <property type="match status" value="1"/>
</dbReference>
<evidence type="ECO:0000256" key="1">
    <source>
        <dbReference type="ARBA" id="ARBA00008948"/>
    </source>
</evidence>
<protein>
    <submittedName>
        <fullName evidence="3">Protein FAM32A</fullName>
    </submittedName>
</protein>
<dbReference type="GO" id="GO:0005730">
    <property type="term" value="C:nucleolus"/>
    <property type="evidence" value="ECO:0007669"/>
    <property type="project" value="TreeGrafter"/>
</dbReference>
<accession>A0AA35RKN6</accession>
<comment type="caution">
    <text evidence="3">The sequence shown here is derived from an EMBL/GenBank/DDBJ whole genome shotgun (WGS) entry which is preliminary data.</text>
</comment>
<comment type="similarity">
    <text evidence="1">Belongs to the FAM32 family.</text>
</comment>
<name>A0AA35RKN6_GEOBA</name>
<gene>
    <name evidence="3" type="ORF">GBAR_LOCUS8213</name>
</gene>
<evidence type="ECO:0000313" key="4">
    <source>
        <dbReference type="Proteomes" id="UP001174909"/>
    </source>
</evidence>
<keyword evidence="4" id="KW-1185">Reference proteome</keyword>
<evidence type="ECO:0000256" key="2">
    <source>
        <dbReference type="SAM" id="Coils"/>
    </source>
</evidence>
<dbReference type="Pfam" id="PF08555">
    <property type="entry name" value="FAM32A"/>
    <property type="match status" value="1"/>
</dbReference>
<proteinExistence type="inferred from homology"/>
<dbReference type="EMBL" id="CASHTH010001223">
    <property type="protein sequence ID" value="CAI8012859.1"/>
    <property type="molecule type" value="Genomic_DNA"/>
</dbReference>